<proteinExistence type="predicted"/>
<feature type="region of interest" description="Disordered" evidence="1">
    <location>
        <begin position="42"/>
        <end position="76"/>
    </location>
</feature>
<evidence type="ECO:0000256" key="2">
    <source>
        <dbReference type="SAM" id="Phobius"/>
    </source>
</evidence>
<dbReference type="EMBL" id="JOPB01000002">
    <property type="protein sequence ID" value="OUI79153.1"/>
    <property type="molecule type" value="Genomic_DNA"/>
</dbReference>
<feature type="compositionally biased region" description="Polar residues" evidence="1">
    <location>
        <begin position="49"/>
        <end position="68"/>
    </location>
</feature>
<keyword evidence="2" id="KW-1133">Transmembrane helix</keyword>
<dbReference type="RefSeq" id="WP_008854132.1">
    <property type="nucleotide sequence ID" value="NZ_JOPB01000002.1"/>
</dbReference>
<gene>
    <name evidence="3" type="ORF">HK18_04450</name>
</gene>
<keyword evidence="2" id="KW-0472">Membrane</keyword>
<dbReference type="AlphaFoldDB" id="A0A251ZWX5"/>
<evidence type="ECO:0000313" key="3">
    <source>
        <dbReference type="EMBL" id="OUI79153.1"/>
    </source>
</evidence>
<keyword evidence="4" id="KW-1185">Reference proteome</keyword>
<comment type="caution">
    <text evidence="3">The sequence shown here is derived from an EMBL/GenBank/DDBJ whole genome shotgun (WGS) entry which is preliminary data.</text>
</comment>
<name>A0A251ZWX5_9PROT</name>
<evidence type="ECO:0000256" key="1">
    <source>
        <dbReference type="SAM" id="MobiDB-lite"/>
    </source>
</evidence>
<evidence type="ECO:0000313" key="4">
    <source>
        <dbReference type="Proteomes" id="UP000194946"/>
    </source>
</evidence>
<organism evidence="3 4">
    <name type="scientific">Commensalibacter intestini</name>
    <dbReference type="NCBI Taxonomy" id="479936"/>
    <lineage>
        <taxon>Bacteria</taxon>
        <taxon>Pseudomonadati</taxon>
        <taxon>Pseudomonadota</taxon>
        <taxon>Alphaproteobacteria</taxon>
        <taxon>Acetobacterales</taxon>
        <taxon>Acetobacteraceae</taxon>
    </lineage>
</organism>
<dbReference type="Proteomes" id="UP000194946">
    <property type="component" value="Unassembled WGS sequence"/>
</dbReference>
<feature type="transmembrane region" description="Helical" evidence="2">
    <location>
        <begin position="6"/>
        <end position="25"/>
    </location>
</feature>
<reference evidence="4" key="1">
    <citation type="submission" date="2014-06" db="EMBL/GenBank/DDBJ databases">
        <authorList>
            <person name="Winans N.J."/>
            <person name="Newell P.D."/>
            <person name="Douglas A.E."/>
        </authorList>
    </citation>
    <scope>NUCLEOTIDE SEQUENCE [LARGE SCALE GENOMIC DNA]</scope>
    <source>
        <strain evidence="4">DmL_052</strain>
    </source>
</reference>
<protein>
    <submittedName>
        <fullName evidence="3">Uncharacterized protein</fullName>
    </submittedName>
</protein>
<accession>A0A251ZWX5</accession>
<sequence length="76" mass="8742">MWLSILNWFLAILSIGVWVGSYIFYEKEKFMAWFDNKFGKDDPMPPSPKQQNDALNLGEGSTVSFNKDTTSDKEES</sequence>
<keyword evidence="2" id="KW-0812">Transmembrane</keyword>